<dbReference type="CDD" id="cd17058">
    <property type="entry name" value="Ubl_SNRNP25"/>
    <property type="match status" value="1"/>
</dbReference>
<dbReference type="AlphaFoldDB" id="A0AAD8E663"/>
<dbReference type="GO" id="GO:0005689">
    <property type="term" value="C:U12-type spliceosomal complex"/>
    <property type="evidence" value="ECO:0007669"/>
    <property type="project" value="TreeGrafter"/>
</dbReference>
<evidence type="ECO:0000313" key="3">
    <source>
        <dbReference type="EMBL" id="KAJ9578022.1"/>
    </source>
</evidence>
<reference evidence="3" key="2">
    <citation type="submission" date="2023-05" db="EMBL/GenBank/DDBJ databases">
        <authorList>
            <person name="Fouks B."/>
        </authorList>
    </citation>
    <scope>NUCLEOTIDE SEQUENCE</scope>
    <source>
        <strain evidence="3">Stay&amp;Tobe</strain>
        <tissue evidence="3">Testes</tissue>
    </source>
</reference>
<dbReference type="EMBL" id="JASPKZ010009096">
    <property type="protein sequence ID" value="KAJ9578022.1"/>
    <property type="molecule type" value="Genomic_DNA"/>
</dbReference>
<dbReference type="GO" id="GO:0000398">
    <property type="term" value="P:mRNA splicing, via spliceosome"/>
    <property type="evidence" value="ECO:0007669"/>
    <property type="project" value="InterPro"/>
</dbReference>
<feature type="domain" description="SNRNP25 ubiquitin-like" evidence="2">
    <location>
        <begin position="75"/>
        <end position="165"/>
    </location>
</feature>
<reference evidence="3" key="1">
    <citation type="journal article" date="2023" name="IScience">
        <title>Live-bearing cockroach genome reveals convergent evolutionary mechanisms linked to viviparity in insects and beyond.</title>
        <authorList>
            <person name="Fouks B."/>
            <person name="Harrison M.C."/>
            <person name="Mikhailova A.A."/>
            <person name="Marchal E."/>
            <person name="English S."/>
            <person name="Carruthers M."/>
            <person name="Jennings E.C."/>
            <person name="Chiamaka E.L."/>
            <person name="Frigard R.A."/>
            <person name="Pippel M."/>
            <person name="Attardo G.M."/>
            <person name="Benoit J.B."/>
            <person name="Bornberg-Bauer E."/>
            <person name="Tobe S.S."/>
        </authorList>
    </citation>
    <scope>NUCLEOTIDE SEQUENCE</scope>
    <source>
        <strain evidence="3">Stay&amp;Tobe</strain>
    </source>
</reference>
<gene>
    <name evidence="3" type="ORF">L9F63_025118</name>
</gene>
<dbReference type="InterPro" id="IPR040610">
    <property type="entry name" value="SNRNP25_ubiquitin"/>
</dbReference>
<evidence type="ECO:0000313" key="4">
    <source>
        <dbReference type="Proteomes" id="UP001233999"/>
    </source>
</evidence>
<dbReference type="Gene3D" id="3.10.20.90">
    <property type="entry name" value="Phosphatidylinositol 3-kinase Catalytic Subunit, Chain A, domain 1"/>
    <property type="match status" value="1"/>
</dbReference>
<comment type="caution">
    <text evidence="3">The sequence shown here is derived from an EMBL/GenBank/DDBJ whole genome shotgun (WGS) entry which is preliminary data.</text>
</comment>
<organism evidence="3 4">
    <name type="scientific">Diploptera punctata</name>
    <name type="common">Pacific beetle cockroach</name>
    <dbReference type="NCBI Taxonomy" id="6984"/>
    <lineage>
        <taxon>Eukaryota</taxon>
        <taxon>Metazoa</taxon>
        <taxon>Ecdysozoa</taxon>
        <taxon>Arthropoda</taxon>
        <taxon>Hexapoda</taxon>
        <taxon>Insecta</taxon>
        <taxon>Pterygota</taxon>
        <taxon>Neoptera</taxon>
        <taxon>Polyneoptera</taxon>
        <taxon>Dictyoptera</taxon>
        <taxon>Blattodea</taxon>
        <taxon>Blaberoidea</taxon>
        <taxon>Blaberidae</taxon>
        <taxon>Diplopterinae</taxon>
        <taxon>Diploptera</taxon>
    </lineage>
</organism>
<feature type="compositionally biased region" description="Polar residues" evidence="1">
    <location>
        <begin position="1"/>
        <end position="10"/>
    </location>
</feature>
<protein>
    <recommendedName>
        <fullName evidence="2">SNRNP25 ubiquitin-like domain-containing protein</fullName>
    </recommendedName>
</protein>
<dbReference type="SUPFAM" id="SSF54236">
    <property type="entry name" value="Ubiquitin-like"/>
    <property type="match status" value="1"/>
</dbReference>
<accession>A0AAD8E663</accession>
<dbReference type="InterPro" id="IPR039690">
    <property type="entry name" value="SNRNP25"/>
</dbReference>
<dbReference type="Pfam" id="PF18036">
    <property type="entry name" value="Ubiquitin_4"/>
    <property type="match status" value="1"/>
</dbReference>
<proteinExistence type="predicted"/>
<sequence length="174" mass="20229">MENISSQSECVDNKKHEEEGSCSEPEVLSHQELLEVTHKTLNDILKRDDLLSDLPNGVTLEEVQAQIALEHGQSMTVYVVRDDGEEMPVVVHQQGATVMDLKRAIRRHFTLRLTRYQRSSVNISWRYVWRANWLVHEGVKLKDDRALLADYDIRNKSRVSFVKRLEDRGESKMK</sequence>
<keyword evidence="4" id="KW-1185">Reference proteome</keyword>
<evidence type="ECO:0000256" key="1">
    <source>
        <dbReference type="SAM" id="MobiDB-lite"/>
    </source>
</evidence>
<dbReference type="PANTHER" id="PTHR14942:SF0">
    <property type="entry name" value="U11_U12 SMALL NUCLEAR RIBONUCLEOPROTEIN 25 KDA PROTEIN"/>
    <property type="match status" value="1"/>
</dbReference>
<feature type="region of interest" description="Disordered" evidence="1">
    <location>
        <begin position="1"/>
        <end position="27"/>
    </location>
</feature>
<name>A0AAD8E663_DIPPU</name>
<dbReference type="Proteomes" id="UP001233999">
    <property type="component" value="Unassembled WGS sequence"/>
</dbReference>
<dbReference type="PANTHER" id="PTHR14942">
    <property type="entry name" value="U11/U12 SMALL NUCLEAR RIBONUCLEOPROTEIN 25 KDA PROTEIN"/>
    <property type="match status" value="1"/>
</dbReference>
<dbReference type="InterPro" id="IPR029071">
    <property type="entry name" value="Ubiquitin-like_domsf"/>
</dbReference>
<evidence type="ECO:0000259" key="2">
    <source>
        <dbReference type="Pfam" id="PF18036"/>
    </source>
</evidence>